<proteinExistence type="predicted"/>
<reference evidence="1 4" key="1">
    <citation type="submission" date="2009-10" db="EMBL/GenBank/DDBJ databases">
        <title>Complete sequence of Fibrobacter succinogenes subsp. succinogenes S85.</title>
        <authorList>
            <consortium name="US DOE Joint Genome Institute"/>
            <person name="Lucas S."/>
            <person name="Copeland A."/>
            <person name="Lapidus A."/>
            <person name="Glavina del Rio T."/>
            <person name="Tice H."/>
            <person name="Bruce D."/>
            <person name="Goodwin L."/>
            <person name="Pitluck S."/>
            <person name="Chertkov O."/>
            <person name="Detter J.C."/>
            <person name="Han C."/>
            <person name="Tapia R."/>
            <person name="Larimer F."/>
            <person name="Land M."/>
            <person name="Hauser L."/>
            <person name="Kyrpides N."/>
            <person name="Mikhailova N."/>
            <person name="Weimer P.J."/>
            <person name="Stevenson D.M."/>
            <person name="Boyum J."/>
            <person name="Brumm P.I."/>
            <person name="Mead D."/>
        </authorList>
    </citation>
    <scope>NUCLEOTIDE SEQUENCE [LARGE SCALE GENOMIC DNA]</scope>
    <source>
        <strain evidence="4">ATCC 19169 / S85</strain>
        <strain evidence="1">S85</strain>
    </source>
</reference>
<dbReference type="Proteomes" id="UP000000517">
    <property type="component" value="Chromosome"/>
</dbReference>
<evidence type="ECO:0000313" key="3">
    <source>
        <dbReference type="Proteomes" id="UP000000517"/>
    </source>
</evidence>
<reference evidence="3" key="2">
    <citation type="submission" date="2010-08" db="EMBL/GenBank/DDBJ databases">
        <title>Complete sequence of Fibrobacter succinogenes subsp. succinogenes S85.</title>
        <authorList>
            <person name="Durkin A.S."/>
            <person name="Nelson K.E."/>
            <person name="Morrison M."/>
            <person name="Forsberg C.W."/>
            <person name="Wilson D.B."/>
            <person name="Russell J.B."/>
            <person name="Cann I.K.O."/>
            <person name="Mackie R.I."/>
            <person name="White B.A."/>
        </authorList>
    </citation>
    <scope>NUCLEOTIDE SEQUENCE [LARGE SCALE GENOMIC DNA]</scope>
    <source>
        <strain evidence="3">ATCC 19169 / S85</strain>
    </source>
</reference>
<dbReference type="KEGG" id="fsu:Fisuc_2725"/>
<dbReference type="RefSeq" id="WP_014547317.1">
    <property type="nucleotide sequence ID" value="NC_013410.1"/>
</dbReference>
<dbReference type="KEGG" id="fsc:FSU_3296"/>
<name>C9RN56_FIBSS</name>
<dbReference type="PROSITE" id="PS51257">
    <property type="entry name" value="PROKAR_LIPOPROTEIN"/>
    <property type="match status" value="1"/>
</dbReference>
<dbReference type="SUPFAM" id="SSF110296">
    <property type="entry name" value="Oligoxyloglucan reducing end-specific cellobiohydrolase"/>
    <property type="match status" value="1"/>
</dbReference>
<dbReference type="AlphaFoldDB" id="C9RN56"/>
<gene>
    <name evidence="1" type="ordered locus">Fisuc_2725</name>
    <name evidence="2" type="ordered locus">FSU_3296</name>
</gene>
<accession>C9RN56</accession>
<evidence type="ECO:0000313" key="1">
    <source>
        <dbReference type="EMBL" id="ACX76308.1"/>
    </source>
</evidence>
<evidence type="ECO:0000313" key="2">
    <source>
        <dbReference type="EMBL" id="ADL26933.1"/>
    </source>
</evidence>
<dbReference type="Proteomes" id="UP000001497">
    <property type="component" value="Chromosome"/>
</dbReference>
<reference evidence="2" key="3">
    <citation type="submission" date="2010-08" db="EMBL/GenBank/DDBJ databases">
        <authorList>
            <person name="Durkin A.S."/>
            <person name="Nelson K.E."/>
            <person name="Morrison M."/>
            <person name="Forsberg C.W."/>
            <person name="Wilson D.B."/>
            <person name="Russell J.B."/>
            <person name="Cann I.K.O."/>
            <person name="Mackie R.I."/>
            <person name="White B.A."/>
        </authorList>
    </citation>
    <scope>NUCLEOTIDE SEQUENCE</scope>
    <source>
        <strain evidence="2">S85</strain>
    </source>
</reference>
<dbReference type="EMBL" id="CP001792">
    <property type="protein sequence ID" value="ACX76308.1"/>
    <property type="molecule type" value="Genomic_DNA"/>
</dbReference>
<organism evidence="2 3">
    <name type="scientific">Fibrobacter succinogenes (strain ATCC 19169 / S85)</name>
    <dbReference type="NCBI Taxonomy" id="59374"/>
    <lineage>
        <taxon>Bacteria</taxon>
        <taxon>Pseudomonadati</taxon>
        <taxon>Fibrobacterota</taxon>
        <taxon>Fibrobacteria</taxon>
        <taxon>Fibrobacterales</taxon>
        <taxon>Fibrobacteraceae</taxon>
        <taxon>Fibrobacter</taxon>
    </lineage>
</organism>
<dbReference type="EMBL" id="CP002158">
    <property type="protein sequence ID" value="ADL26933.1"/>
    <property type="molecule type" value="Genomic_DNA"/>
</dbReference>
<dbReference type="HOGENOM" id="CLU_803508_0_0_0"/>
<keyword evidence="4" id="KW-1185">Reference proteome</keyword>
<protein>
    <submittedName>
        <fullName evidence="2">BNR repeat protein</fullName>
    </submittedName>
</protein>
<dbReference type="OrthoDB" id="9871636at2"/>
<evidence type="ECO:0000313" key="4">
    <source>
        <dbReference type="Proteomes" id="UP000001497"/>
    </source>
</evidence>
<sequence>MKLWNKLLKVFILFSVLSLLGCLKDQNMQTKEIIILNYRIIPLDVFVKNEDSISVLGYRFSDLDGYAFVPVTLNSNDDGKTWNLKVFPDAKNMPRFFRYSKYIFLYNYEKEKTKASVYISEDSGNSWNLFGEQELLNSEMPIFGNLDEKNPEVHQINKVIADDSWYVEEKPLYTNFIVRKGNPAFTSQVGRINRFDGSSTIIDVKQDLHSTLMFYDEENYWILGKIYRSEPRKASIVLLKSNGNHVEKIGEWRNLSGSKHASDSPKAILVTDEIIAFAVTGPFLSGPTVLRYSIDKGSHWEEIELPTSETVQLSYDDINKKLVVALADQLYFRYIEIAIGSILMR</sequence>